<evidence type="ECO:0000259" key="1">
    <source>
        <dbReference type="PROSITE" id="PS51186"/>
    </source>
</evidence>
<feature type="domain" description="N-acetyltransferase" evidence="1">
    <location>
        <begin position="8"/>
        <end position="168"/>
    </location>
</feature>
<dbReference type="PANTHER" id="PTHR43792">
    <property type="entry name" value="GNAT FAMILY, PUTATIVE (AFU_ORTHOLOGUE AFUA_3G00765)-RELATED-RELATED"/>
    <property type="match status" value="1"/>
</dbReference>
<dbReference type="InterPro" id="IPR000182">
    <property type="entry name" value="GNAT_dom"/>
</dbReference>
<organism evidence="2 3">
    <name type="scientific">Halobacillus shinanisalinarum</name>
    <dbReference type="NCBI Taxonomy" id="2932258"/>
    <lineage>
        <taxon>Bacteria</taxon>
        <taxon>Bacillati</taxon>
        <taxon>Bacillota</taxon>
        <taxon>Bacilli</taxon>
        <taxon>Bacillales</taxon>
        <taxon>Bacillaceae</taxon>
        <taxon>Halobacillus</taxon>
    </lineage>
</organism>
<dbReference type="InterPro" id="IPR051531">
    <property type="entry name" value="N-acetyltransferase"/>
</dbReference>
<name>A0ABY4GXY3_9BACI</name>
<evidence type="ECO:0000313" key="3">
    <source>
        <dbReference type="Proteomes" id="UP000831880"/>
    </source>
</evidence>
<evidence type="ECO:0000313" key="2">
    <source>
        <dbReference type="EMBL" id="UOQ93055.1"/>
    </source>
</evidence>
<gene>
    <name evidence="2" type="ORF">MUO14_22100</name>
</gene>
<dbReference type="Proteomes" id="UP000831880">
    <property type="component" value="Chromosome"/>
</dbReference>
<dbReference type="EMBL" id="CP095074">
    <property type="protein sequence ID" value="UOQ93055.1"/>
    <property type="molecule type" value="Genomic_DNA"/>
</dbReference>
<dbReference type="RefSeq" id="WP_244752659.1">
    <property type="nucleotide sequence ID" value="NZ_CP095074.1"/>
</dbReference>
<dbReference type="SUPFAM" id="SSF55729">
    <property type="entry name" value="Acyl-CoA N-acyltransferases (Nat)"/>
    <property type="match status" value="1"/>
</dbReference>
<keyword evidence="3" id="KW-1185">Reference proteome</keyword>
<dbReference type="Gene3D" id="3.40.630.30">
    <property type="match status" value="1"/>
</dbReference>
<dbReference type="InterPro" id="IPR016181">
    <property type="entry name" value="Acyl_CoA_acyltransferase"/>
</dbReference>
<dbReference type="Pfam" id="PF13302">
    <property type="entry name" value="Acetyltransf_3"/>
    <property type="match status" value="1"/>
</dbReference>
<proteinExistence type="predicted"/>
<sequence>MEFSTRRIRFIPISIDLAQLIIKNPLDFFHAFHLPWDKNWPHDGLKAILPLYIEMLEEDQDVLGYGPWVMIDRNVEEILGDIGFKGKREDGVLEIGYQIVTSKRNQGLATEAVKAMCDWAFQQPGITGVEAECDERNIPSQKVLINSGFAQTTRKGNIIFLKKEKFIHDKEKSSSRKQQ</sequence>
<dbReference type="PROSITE" id="PS51186">
    <property type="entry name" value="GNAT"/>
    <property type="match status" value="1"/>
</dbReference>
<accession>A0ABY4GXY3</accession>
<reference evidence="2 3" key="1">
    <citation type="submission" date="2022-04" db="EMBL/GenBank/DDBJ databases">
        <title>Halobacillus sp. isolated from saltern.</title>
        <authorList>
            <person name="Won M."/>
            <person name="Lee C.-M."/>
            <person name="Woen H.-Y."/>
            <person name="Kwon S.-W."/>
        </authorList>
    </citation>
    <scope>NUCLEOTIDE SEQUENCE [LARGE SCALE GENOMIC DNA]</scope>
    <source>
        <strain evidence="2 3">SSTM10-2</strain>
    </source>
</reference>
<dbReference type="PANTHER" id="PTHR43792:SF13">
    <property type="entry name" value="ACETYLTRANSFERASE"/>
    <property type="match status" value="1"/>
</dbReference>
<protein>
    <submittedName>
        <fullName evidence="2">GNAT family N-acetyltransferase</fullName>
    </submittedName>
</protein>